<dbReference type="SUPFAM" id="SSF53098">
    <property type="entry name" value="Ribonuclease H-like"/>
    <property type="match status" value="1"/>
</dbReference>
<dbReference type="PANTHER" id="PTHR33317:SF4">
    <property type="entry name" value="POLYNUCLEOTIDYL TRANSFERASE, RIBONUCLEASE H-LIKE SUPERFAMILY PROTEIN"/>
    <property type="match status" value="1"/>
</dbReference>
<keyword evidence="2 5" id="KW-0690">Ribosome biogenesis</keyword>
<reference evidence="7 10" key="3">
    <citation type="journal article" date="2019" name="Nat. Med.">
        <title>A library of human gut bacterial isolates paired with longitudinal multiomics data enables mechanistic microbiome research.</title>
        <authorList>
            <person name="Poyet M."/>
            <person name="Groussin M."/>
            <person name="Gibbons S.M."/>
            <person name="Avila-Pacheco J."/>
            <person name="Jiang X."/>
            <person name="Kearney S.M."/>
            <person name="Perrotta A.R."/>
            <person name="Berdy B."/>
            <person name="Zhao S."/>
            <person name="Lieberman T.D."/>
            <person name="Swanson P.K."/>
            <person name="Smith M."/>
            <person name="Roesemann S."/>
            <person name="Alexander J.E."/>
            <person name="Rich S.A."/>
            <person name="Livny J."/>
            <person name="Vlamakis H."/>
            <person name="Clish C."/>
            <person name="Bullock K."/>
            <person name="Deik A."/>
            <person name="Scott J."/>
            <person name="Pierce K.A."/>
            <person name="Xavier R.J."/>
            <person name="Alm E.J."/>
        </authorList>
    </citation>
    <scope>NUCLEOTIDE SEQUENCE [LARGE SCALE GENOMIC DNA]</scope>
    <source>
        <strain evidence="7 10">BIOML-A2</strain>
    </source>
</reference>
<dbReference type="Proteomes" id="UP000184089">
    <property type="component" value="Unassembled WGS sequence"/>
</dbReference>
<accession>A0AAP1PXK5</accession>
<dbReference type="InterPro" id="IPR005227">
    <property type="entry name" value="YqgF"/>
</dbReference>
<gene>
    <name evidence="7" type="primary">ruvX</name>
    <name evidence="7" type="ORF">GT747_05390</name>
    <name evidence="8" type="ORF">SAMN05444424_1649</name>
</gene>
<protein>
    <recommendedName>
        <fullName evidence="5">Putative pre-16S rRNA nuclease</fullName>
        <ecNumber evidence="5">3.1.-.-</ecNumber>
    </recommendedName>
</protein>
<feature type="domain" description="YqgF/RNase H-like" evidence="6">
    <location>
        <begin position="1"/>
        <end position="104"/>
    </location>
</feature>
<dbReference type="InterPro" id="IPR006641">
    <property type="entry name" value="YqgF/RNaseH-like_dom"/>
</dbReference>
<evidence type="ECO:0000256" key="3">
    <source>
        <dbReference type="ARBA" id="ARBA00022722"/>
    </source>
</evidence>
<dbReference type="GO" id="GO:0000967">
    <property type="term" value="P:rRNA 5'-end processing"/>
    <property type="evidence" value="ECO:0007669"/>
    <property type="project" value="UniProtKB-UniRule"/>
</dbReference>
<proteinExistence type="inferred from homology"/>
<keyword evidence="3 5" id="KW-0540">Nuclease</keyword>
<dbReference type="GO" id="GO:0005829">
    <property type="term" value="C:cytosol"/>
    <property type="evidence" value="ECO:0007669"/>
    <property type="project" value="TreeGrafter"/>
</dbReference>
<evidence type="ECO:0000256" key="5">
    <source>
        <dbReference type="HAMAP-Rule" id="MF_00651"/>
    </source>
</evidence>
<dbReference type="HAMAP" id="MF_00651">
    <property type="entry name" value="Nuclease_YqgF"/>
    <property type="match status" value="1"/>
</dbReference>
<sequence length="146" mass="16004">MVILGVDYGDVRTGLALCDRGEMLARPAGVICEPGLDKTVKEIVAFALDNGVERIVVGLPKNMDGSRGERAELCEKVARKIAGRLNATPIRVDLFDERQTTVSAIGILNEQNVRGKKRKETVDAVAATLILEAYLRRRKNEGEAER</sequence>
<dbReference type="EC" id="3.1.-.-" evidence="5"/>
<comment type="subcellular location">
    <subcellularLocation>
        <location evidence="5">Cytoplasm</location>
    </subcellularLocation>
</comment>
<evidence type="ECO:0000313" key="7">
    <source>
        <dbReference type="EMBL" id="MZL69202.1"/>
    </source>
</evidence>
<dbReference type="EMBL" id="WWVX01000002">
    <property type="protein sequence ID" value="MZL69202.1"/>
    <property type="molecule type" value="Genomic_DNA"/>
</dbReference>
<evidence type="ECO:0000313" key="9">
    <source>
        <dbReference type="Proteomes" id="UP000184089"/>
    </source>
</evidence>
<evidence type="ECO:0000259" key="6">
    <source>
        <dbReference type="SMART" id="SM00732"/>
    </source>
</evidence>
<dbReference type="PANTHER" id="PTHR33317">
    <property type="entry name" value="POLYNUCLEOTIDYL TRANSFERASE, RIBONUCLEASE H-LIKE SUPERFAMILY PROTEIN"/>
    <property type="match status" value="1"/>
</dbReference>
<dbReference type="NCBIfam" id="TIGR00250">
    <property type="entry name" value="RNAse_H_YqgF"/>
    <property type="match status" value="1"/>
</dbReference>
<dbReference type="SMART" id="SM00732">
    <property type="entry name" value="YqgFc"/>
    <property type="match status" value="1"/>
</dbReference>
<comment type="similarity">
    <text evidence="5">Belongs to the YqgF HJR family.</text>
</comment>
<dbReference type="RefSeq" id="WP_021660347.1">
    <property type="nucleotide sequence ID" value="NZ_FQVY01000002.1"/>
</dbReference>
<dbReference type="Pfam" id="PF03652">
    <property type="entry name" value="RuvX"/>
    <property type="match status" value="1"/>
</dbReference>
<comment type="caution">
    <text evidence="8">The sequence shown here is derived from an EMBL/GenBank/DDBJ whole genome shotgun (WGS) entry which is preliminary data.</text>
</comment>
<evidence type="ECO:0000256" key="1">
    <source>
        <dbReference type="ARBA" id="ARBA00022490"/>
    </source>
</evidence>
<dbReference type="CDD" id="cd16964">
    <property type="entry name" value="YqgF"/>
    <property type="match status" value="1"/>
</dbReference>
<reference evidence="8" key="2">
    <citation type="submission" date="2016-11" db="EMBL/GenBank/DDBJ databases">
        <authorList>
            <person name="Varghese N."/>
            <person name="Submissions S."/>
        </authorList>
    </citation>
    <scope>NUCLEOTIDE SEQUENCE</scope>
    <source>
        <strain evidence="8">DSM 4029</strain>
    </source>
</reference>
<dbReference type="GO" id="GO:0016788">
    <property type="term" value="F:hydrolase activity, acting on ester bonds"/>
    <property type="evidence" value="ECO:0007669"/>
    <property type="project" value="UniProtKB-UniRule"/>
</dbReference>
<evidence type="ECO:0000256" key="4">
    <source>
        <dbReference type="ARBA" id="ARBA00022801"/>
    </source>
</evidence>
<dbReference type="InterPro" id="IPR012337">
    <property type="entry name" value="RNaseH-like_sf"/>
</dbReference>
<keyword evidence="10" id="KW-1185">Reference proteome</keyword>
<dbReference type="Proteomes" id="UP000474718">
    <property type="component" value="Unassembled WGS sequence"/>
</dbReference>
<dbReference type="EMBL" id="FQVY01000002">
    <property type="protein sequence ID" value="SHG14750.1"/>
    <property type="molecule type" value="Genomic_DNA"/>
</dbReference>
<dbReference type="AlphaFoldDB" id="A0AAP1PXK5"/>
<organism evidence="8 9">
    <name type="scientific">Bittarella massiliensis</name>
    <name type="common">ex Durand et al. 2017</name>
    <dbReference type="NCBI Taxonomy" id="1720313"/>
    <lineage>
        <taxon>Bacteria</taxon>
        <taxon>Bacillati</taxon>
        <taxon>Bacillota</taxon>
        <taxon>Clostridia</taxon>
        <taxon>Eubacteriales</taxon>
        <taxon>Oscillospiraceae</taxon>
        <taxon>Bittarella (ex Durand et al. 2017)</taxon>
    </lineage>
</organism>
<evidence type="ECO:0000256" key="2">
    <source>
        <dbReference type="ARBA" id="ARBA00022517"/>
    </source>
</evidence>
<evidence type="ECO:0000313" key="8">
    <source>
        <dbReference type="EMBL" id="SHG14750.1"/>
    </source>
</evidence>
<reference evidence="9" key="1">
    <citation type="submission" date="2016-11" db="EMBL/GenBank/DDBJ databases">
        <authorList>
            <person name="Jaros S."/>
            <person name="Januszkiewicz K."/>
            <person name="Wedrychowicz H."/>
        </authorList>
    </citation>
    <scope>NUCLEOTIDE SEQUENCE [LARGE SCALE GENOMIC DNA]</scope>
    <source>
        <strain evidence="9">DSM 4029</strain>
    </source>
</reference>
<evidence type="ECO:0000313" key="10">
    <source>
        <dbReference type="Proteomes" id="UP000474718"/>
    </source>
</evidence>
<dbReference type="InterPro" id="IPR037027">
    <property type="entry name" value="YqgF/RNaseH-like_dom_sf"/>
</dbReference>
<comment type="function">
    <text evidence="5">Could be a nuclease involved in processing of the 5'-end of pre-16S rRNA.</text>
</comment>
<name>A0AAP1PXK5_9FIRM</name>
<dbReference type="Gene3D" id="3.30.420.140">
    <property type="entry name" value="YqgF/RNase H-like domain"/>
    <property type="match status" value="1"/>
</dbReference>
<keyword evidence="4 5" id="KW-0378">Hydrolase</keyword>
<keyword evidence="1 5" id="KW-0963">Cytoplasm</keyword>
<dbReference type="GO" id="GO:0004518">
    <property type="term" value="F:nuclease activity"/>
    <property type="evidence" value="ECO:0007669"/>
    <property type="project" value="UniProtKB-KW"/>
</dbReference>